<sequence length="254" mass="27849">MSGMQNERVTEIAPGVFVLKVEMAYLPDLIYPILLWDEGKREAVLLDTGMPGNGLEIRRAIEAANVPLDDVKTVLLTHQDIDHIGGLPEFLASVKHSVTVLAHEADKPYIEGERPLMKLNQETMQGLLDLMVEEEAKRFQMLFADPPFTRVNNILSDGQTLDLLGGVTVIHTPGHTPGHISLYLHASRILITADAMAADNGRLTGPNPYLTPDMATAIQSLSKFANLEIDTAVCYHGGIVRESVHEQIAALISR</sequence>
<protein>
    <submittedName>
        <fullName evidence="1">MBL fold metallo-hydrolase</fullName>
    </submittedName>
</protein>
<dbReference type="InterPro" id="IPR036866">
    <property type="entry name" value="RibonucZ/Hydroxyglut_hydro"/>
</dbReference>
<dbReference type="GO" id="GO:0008168">
    <property type="term" value="F:methyltransferase activity"/>
    <property type="evidence" value="ECO:0007669"/>
    <property type="project" value="InterPro"/>
</dbReference>
<dbReference type="CDD" id="cd07721">
    <property type="entry name" value="yflN-like_MBL-fold"/>
    <property type="match status" value="1"/>
</dbReference>
<dbReference type="STRING" id="1356854.N007_02455"/>
<dbReference type="InterPro" id="IPR050855">
    <property type="entry name" value="NDM-1-like"/>
</dbReference>
<accession>T0C9E9</accession>
<dbReference type="SMART" id="SM00849">
    <property type="entry name" value="Lactamase_B"/>
    <property type="match status" value="1"/>
</dbReference>
<dbReference type="EMBL" id="CP080467">
    <property type="protein sequence ID" value="UNO48150.1"/>
    <property type="molecule type" value="Genomic_DNA"/>
</dbReference>
<organism evidence="1 2">
    <name type="scientific">Alicyclobacillus acidoterrestris (strain ATCC 49025 / DSM 3922 / CIP 106132 / NCIMB 13137 / GD3B)</name>
    <dbReference type="NCBI Taxonomy" id="1356854"/>
    <lineage>
        <taxon>Bacteria</taxon>
        <taxon>Bacillati</taxon>
        <taxon>Bacillota</taxon>
        <taxon>Bacilli</taxon>
        <taxon>Bacillales</taxon>
        <taxon>Alicyclobacillaceae</taxon>
        <taxon>Alicyclobacillus</taxon>
    </lineage>
</organism>
<dbReference type="eggNOG" id="COG0491">
    <property type="taxonomic scope" value="Bacteria"/>
</dbReference>
<dbReference type="InterPro" id="IPR001279">
    <property type="entry name" value="Metallo-B-lactamas"/>
</dbReference>
<dbReference type="Gene3D" id="3.60.15.10">
    <property type="entry name" value="Ribonuclease Z/Hydroxyacylglutathione hydrolase-like"/>
    <property type="match status" value="1"/>
</dbReference>
<dbReference type="KEGG" id="aaco:K1I37_15910"/>
<dbReference type="InterPro" id="IPR002052">
    <property type="entry name" value="DNA_methylase_N6_adenine_CS"/>
</dbReference>
<dbReference type="Proteomes" id="UP000829401">
    <property type="component" value="Chromosome"/>
</dbReference>
<dbReference type="GO" id="GO:0032259">
    <property type="term" value="P:methylation"/>
    <property type="evidence" value="ECO:0007669"/>
    <property type="project" value="InterPro"/>
</dbReference>
<dbReference type="RefSeq" id="WP_021295080.1">
    <property type="nucleotide sequence ID" value="NZ_AURB01000035.1"/>
</dbReference>
<evidence type="ECO:0000313" key="2">
    <source>
        <dbReference type="Proteomes" id="UP000829401"/>
    </source>
</evidence>
<dbReference type="PANTHER" id="PTHR42951">
    <property type="entry name" value="METALLO-BETA-LACTAMASE DOMAIN-CONTAINING"/>
    <property type="match status" value="1"/>
</dbReference>
<dbReference type="PROSITE" id="PS00092">
    <property type="entry name" value="N6_MTASE"/>
    <property type="match status" value="1"/>
</dbReference>
<dbReference type="Pfam" id="PF00753">
    <property type="entry name" value="Lactamase_B"/>
    <property type="match status" value="1"/>
</dbReference>
<dbReference type="GO" id="GO:0003676">
    <property type="term" value="F:nucleic acid binding"/>
    <property type="evidence" value="ECO:0007669"/>
    <property type="project" value="InterPro"/>
</dbReference>
<gene>
    <name evidence="1" type="ORF">K1I37_15910</name>
</gene>
<dbReference type="PANTHER" id="PTHR42951:SF15">
    <property type="entry name" value="METALLO-BETA-LACTAMASE SUPERFAMILY PROTEIN"/>
    <property type="match status" value="1"/>
</dbReference>
<evidence type="ECO:0000313" key="1">
    <source>
        <dbReference type="EMBL" id="UNO48150.1"/>
    </source>
</evidence>
<accession>A0A9E6ZEM9</accession>
<keyword evidence="2" id="KW-1185">Reference proteome</keyword>
<reference evidence="2" key="1">
    <citation type="journal article" date="2022" name="G3 (Bethesda)">
        <title>Unveiling the complete genome sequence of Alicyclobacillus acidoterrestris DSM 3922T, a taint-producing strain.</title>
        <authorList>
            <person name="Leonardo I.C."/>
            <person name="Barreto Crespo M.T."/>
            <person name="Gaspar F.B."/>
        </authorList>
    </citation>
    <scope>NUCLEOTIDE SEQUENCE [LARGE SCALE GENOMIC DNA]</scope>
    <source>
        <strain evidence="2">DSM 3922</strain>
    </source>
</reference>
<proteinExistence type="predicted"/>
<dbReference type="AlphaFoldDB" id="T0C9E9"/>
<dbReference type="SUPFAM" id="SSF56281">
    <property type="entry name" value="Metallo-hydrolase/oxidoreductase"/>
    <property type="match status" value="1"/>
</dbReference>
<name>T0C9E9_ALIAG</name>